<accession>A0A7K1KQA4</accession>
<dbReference type="InterPro" id="IPR019734">
    <property type="entry name" value="TPR_rpt"/>
</dbReference>
<name>A0A7K1KQA4_9BACT</name>
<proteinExistence type="predicted"/>
<reference evidence="2 3" key="1">
    <citation type="submission" date="2019-11" db="EMBL/GenBank/DDBJ databases">
        <title>Pseudodesulfovibrio alkaliphilus, sp. nov., an alkaliphilic sulfate-reducing bacteria from mud volcano of Taman peninsula, Russia.</title>
        <authorList>
            <person name="Frolova A."/>
            <person name="Merkel A.Y."/>
            <person name="Slobodkin A.I."/>
        </authorList>
    </citation>
    <scope>NUCLEOTIDE SEQUENCE [LARGE SCALE GENOMIC DNA]</scope>
    <source>
        <strain evidence="2 3">F-1</strain>
    </source>
</reference>
<dbReference type="RefSeq" id="WP_155934883.1">
    <property type="nucleotide sequence ID" value="NZ_WODC01000007.1"/>
</dbReference>
<gene>
    <name evidence="2" type="ORF">GKC30_11525</name>
</gene>
<comment type="caution">
    <text evidence="2">The sequence shown here is derived from an EMBL/GenBank/DDBJ whole genome shotgun (WGS) entry which is preliminary data.</text>
</comment>
<evidence type="ECO:0000256" key="1">
    <source>
        <dbReference type="SAM" id="SignalP"/>
    </source>
</evidence>
<dbReference type="EMBL" id="WODC01000007">
    <property type="protein sequence ID" value="MUM78267.1"/>
    <property type="molecule type" value="Genomic_DNA"/>
</dbReference>
<feature type="chain" id="PRO_5029784360" evidence="1">
    <location>
        <begin position="25"/>
        <end position="693"/>
    </location>
</feature>
<dbReference type="Pfam" id="PF13174">
    <property type="entry name" value="TPR_6"/>
    <property type="match status" value="2"/>
</dbReference>
<sequence>MKRFAIIVAVFVFSLQGMMTPCFGQSSASGSFEGWLERYGAWDRLEREYATESDDSPEVILKRAEVYLNLNTPSKTLEIIEMTPAFASNATESDRLWLGGRAHRAMGDLTKAVLWFSQSAAIAPDKGASTRRFKTEPGLESVWMDVWLKRFWTYRANFTLARDAQRDTLRRIQEIGSEVWGGSYWTSAAAALSASDQPGLSAPDTGADTPNAQPVVSTADTDAVATALALASLEKFDDARVAVATVSRDEVRAFWRMLIDFLESGDLPSDIALFDESNSLKARAFWEGNMLAHFSVSRSGWLLGNPESGPWTSFRNNILSMPLPEANQAIENELGSLLISEQTATLLSSFKFALALASGDFLSSATSWNKTNKQRLPLALQLAGALRFKESLNNLLPDNQAEALNLHPILSALCSAGGYDIASDEAPFWVSAPKDRIKTLSQRWPMDKLLLLASWQQEFTRSPSAELARRSAYLFDDTAFGIESTLYLADQSVRANQLQLGAFYLNTLKPAALPPIQRMQWYDVRLRLELESGREDAALETFRQMSASGGPVPVMTRLRMALLYQQKRDFETAREHLLKLWDTPGLTTTLQAETLFWLGEGEQAMRNTEKALDYYLRLAWQYPQENIWALTAMYRASLIYERQGNYDTAKRLLTTVVSRADRKEQREAAKARIDAIDKKMGQTKTTDTLVYPF</sequence>
<protein>
    <submittedName>
        <fullName evidence="2">Tetratricopeptide repeat protein</fullName>
    </submittedName>
</protein>
<evidence type="ECO:0000313" key="2">
    <source>
        <dbReference type="EMBL" id="MUM78267.1"/>
    </source>
</evidence>
<dbReference type="AlphaFoldDB" id="A0A7K1KQA4"/>
<feature type="signal peptide" evidence="1">
    <location>
        <begin position="1"/>
        <end position="24"/>
    </location>
</feature>
<dbReference type="SUPFAM" id="SSF48452">
    <property type="entry name" value="TPR-like"/>
    <property type="match status" value="1"/>
</dbReference>
<dbReference type="InterPro" id="IPR011990">
    <property type="entry name" value="TPR-like_helical_dom_sf"/>
</dbReference>
<dbReference type="Proteomes" id="UP000461162">
    <property type="component" value="Unassembled WGS sequence"/>
</dbReference>
<dbReference type="Gene3D" id="1.25.40.10">
    <property type="entry name" value="Tetratricopeptide repeat domain"/>
    <property type="match status" value="1"/>
</dbReference>
<organism evidence="2 3">
    <name type="scientific">Pseudodesulfovibrio alkaliphilus</name>
    <dbReference type="NCBI Taxonomy" id="2661613"/>
    <lineage>
        <taxon>Bacteria</taxon>
        <taxon>Pseudomonadati</taxon>
        <taxon>Thermodesulfobacteriota</taxon>
        <taxon>Desulfovibrionia</taxon>
        <taxon>Desulfovibrionales</taxon>
        <taxon>Desulfovibrionaceae</taxon>
    </lineage>
</organism>
<keyword evidence="1" id="KW-0732">Signal</keyword>
<evidence type="ECO:0000313" key="3">
    <source>
        <dbReference type="Proteomes" id="UP000461162"/>
    </source>
</evidence>
<keyword evidence="3" id="KW-1185">Reference proteome</keyword>